<feature type="domain" description="C2H2-type" evidence="8">
    <location>
        <begin position="370"/>
        <end position="398"/>
    </location>
</feature>
<dbReference type="RefSeq" id="XP_005109546.1">
    <property type="nucleotide sequence ID" value="XM_005109489.3"/>
</dbReference>
<dbReference type="Proteomes" id="UP000694888">
    <property type="component" value="Unplaced"/>
</dbReference>
<evidence type="ECO:0000256" key="6">
    <source>
        <dbReference type="ARBA" id="ARBA00023242"/>
    </source>
</evidence>
<feature type="domain" description="C2H2-type" evidence="8">
    <location>
        <begin position="511"/>
        <end position="535"/>
    </location>
</feature>
<keyword evidence="4 7" id="KW-0863">Zinc-finger</keyword>
<evidence type="ECO:0000313" key="11">
    <source>
        <dbReference type="RefSeq" id="XP_012944116.1"/>
    </source>
</evidence>
<comment type="subcellular location">
    <subcellularLocation>
        <location evidence="1">Nucleus</location>
    </subcellularLocation>
</comment>
<dbReference type="RefSeq" id="XP_012944116.1">
    <property type="nucleotide sequence ID" value="XM_013088662.2"/>
</dbReference>
<keyword evidence="6" id="KW-0539">Nucleus</keyword>
<dbReference type="Gene3D" id="3.30.160.60">
    <property type="entry name" value="Classic Zinc Finger"/>
    <property type="match status" value="9"/>
</dbReference>
<gene>
    <name evidence="10 11" type="primary">LOC101864259</name>
</gene>
<feature type="domain" description="C2H2-type" evidence="8">
    <location>
        <begin position="483"/>
        <end position="510"/>
    </location>
</feature>
<feature type="domain" description="C2H2-type" evidence="8">
    <location>
        <begin position="342"/>
        <end position="369"/>
    </location>
</feature>
<dbReference type="SUPFAM" id="SSF57667">
    <property type="entry name" value="beta-beta-alpha zinc fingers"/>
    <property type="match status" value="6"/>
</dbReference>
<evidence type="ECO:0000256" key="1">
    <source>
        <dbReference type="ARBA" id="ARBA00004123"/>
    </source>
</evidence>
<feature type="domain" description="C2H2-type" evidence="8">
    <location>
        <begin position="427"/>
        <end position="454"/>
    </location>
</feature>
<evidence type="ECO:0000256" key="7">
    <source>
        <dbReference type="PROSITE-ProRule" id="PRU00042"/>
    </source>
</evidence>
<evidence type="ECO:0000256" key="3">
    <source>
        <dbReference type="ARBA" id="ARBA00022737"/>
    </source>
</evidence>
<name>A0ABM0K610_APLCA</name>
<evidence type="ECO:0000256" key="2">
    <source>
        <dbReference type="ARBA" id="ARBA00022723"/>
    </source>
</evidence>
<dbReference type="PROSITE" id="PS50157">
    <property type="entry name" value="ZINC_FINGER_C2H2_2"/>
    <property type="match status" value="9"/>
</dbReference>
<organism evidence="9 10">
    <name type="scientific">Aplysia californica</name>
    <name type="common">California sea hare</name>
    <dbReference type="NCBI Taxonomy" id="6500"/>
    <lineage>
        <taxon>Eukaryota</taxon>
        <taxon>Metazoa</taxon>
        <taxon>Spiralia</taxon>
        <taxon>Lophotrochozoa</taxon>
        <taxon>Mollusca</taxon>
        <taxon>Gastropoda</taxon>
        <taxon>Heterobranchia</taxon>
        <taxon>Euthyneura</taxon>
        <taxon>Tectipleura</taxon>
        <taxon>Aplysiida</taxon>
        <taxon>Aplysioidea</taxon>
        <taxon>Aplysiidae</taxon>
        <taxon>Aplysia</taxon>
    </lineage>
</organism>
<dbReference type="PANTHER" id="PTHR23226">
    <property type="entry name" value="ZINC FINGER AND SCAN DOMAIN-CONTAINING"/>
    <property type="match status" value="1"/>
</dbReference>
<keyword evidence="9" id="KW-1185">Reference proteome</keyword>
<accession>A0ABM0K610</accession>
<dbReference type="PANTHER" id="PTHR23226:SF416">
    <property type="entry name" value="FI01424P"/>
    <property type="match status" value="1"/>
</dbReference>
<keyword evidence="5" id="KW-0862">Zinc</keyword>
<proteinExistence type="predicted"/>
<dbReference type="Pfam" id="PF13894">
    <property type="entry name" value="zf-C2H2_4"/>
    <property type="match status" value="1"/>
</dbReference>
<dbReference type="PROSITE" id="PS00028">
    <property type="entry name" value="ZINC_FINGER_C2H2_1"/>
    <property type="match status" value="9"/>
</dbReference>
<reference evidence="10 11" key="1">
    <citation type="submission" date="2025-05" db="UniProtKB">
        <authorList>
            <consortium name="RefSeq"/>
        </authorList>
    </citation>
    <scope>IDENTIFICATION</scope>
</reference>
<dbReference type="GeneID" id="101864259"/>
<evidence type="ECO:0000313" key="9">
    <source>
        <dbReference type="Proteomes" id="UP000694888"/>
    </source>
</evidence>
<evidence type="ECO:0000259" key="8">
    <source>
        <dbReference type="PROSITE" id="PS50157"/>
    </source>
</evidence>
<dbReference type="InterPro" id="IPR013087">
    <property type="entry name" value="Znf_C2H2_type"/>
</dbReference>
<dbReference type="SMART" id="SM00355">
    <property type="entry name" value="ZnF_C2H2"/>
    <property type="match status" value="12"/>
</dbReference>
<evidence type="ECO:0000256" key="5">
    <source>
        <dbReference type="ARBA" id="ARBA00022833"/>
    </source>
</evidence>
<feature type="domain" description="C2H2-type" evidence="8">
    <location>
        <begin position="455"/>
        <end position="482"/>
    </location>
</feature>
<dbReference type="InterPro" id="IPR036236">
    <property type="entry name" value="Znf_C2H2_sf"/>
</dbReference>
<evidence type="ECO:0000313" key="10">
    <source>
        <dbReference type="RefSeq" id="XP_005109546.1"/>
    </source>
</evidence>
<dbReference type="Pfam" id="PF00096">
    <property type="entry name" value="zf-C2H2"/>
    <property type="match status" value="6"/>
</dbReference>
<feature type="domain" description="C2H2-type" evidence="8">
    <location>
        <begin position="399"/>
        <end position="426"/>
    </location>
</feature>
<keyword evidence="2" id="KW-0479">Metal-binding</keyword>
<feature type="domain" description="C2H2-type" evidence="8">
    <location>
        <begin position="197"/>
        <end position="220"/>
    </location>
</feature>
<keyword evidence="3" id="KW-0677">Repeat</keyword>
<dbReference type="Pfam" id="PF13912">
    <property type="entry name" value="zf-C2H2_6"/>
    <property type="match status" value="2"/>
</dbReference>
<evidence type="ECO:0000256" key="4">
    <source>
        <dbReference type="ARBA" id="ARBA00022771"/>
    </source>
</evidence>
<feature type="domain" description="C2H2-type" evidence="8">
    <location>
        <begin position="276"/>
        <end position="298"/>
    </location>
</feature>
<sequence>MTDLKDRTVQCKSIPFFHNASDKQHISGQTCDEDNVICQPHVSSDITHSDVIDLTDDSVDIFTKVRFSKKKKKKKRKREKNALIRTDYENSVNDSGADINLIGNDFIIIENINHQGTQEKESDIPISDQGMLSTALPSVFRQTRRQRRDVNYNENFLSSKESNPYANACEQCNACFESPAELASHSIKHLHQADQVFICGECGRNFRNALGLRTHERRRHGKIMTHNCSTCEKSLSSFEALKKHRMMCNKKQTKCSNLESQMSNGGVENKSEKKIFNCSECSKTFGDETYLNDHQKLHRDGGIAFAQNSSNLQCPEDGCMLKLPNLHAYRRHARTHSKIRPYPCPQCRKYFSLWGNMIRHMKTHFDIKTHECPDCERKFSDAASMVSHRRHIHTGEKPFSCELCPKAFVTKSDLNRHNLSHSEERKHECTDCGKRFKQRNALISHMRRKARERSWQCGVCNKSFLSKGGLMAHMAIHSKVKLYECETCERQFSQIASLKAHMRTHTGELPYSCTFCGQKFAFISNKIRHEKTKHR</sequence>
<protein>
    <submittedName>
        <fullName evidence="10 11">Zinc finger protein 569</fullName>
    </submittedName>
</protein>